<keyword evidence="5" id="KW-0998">Cell outer membrane</keyword>
<keyword evidence="4" id="KW-0472">Membrane</keyword>
<dbReference type="PROSITE" id="PS51257">
    <property type="entry name" value="PROKAR_LIPOPROTEIN"/>
    <property type="match status" value="1"/>
</dbReference>
<keyword evidence="3" id="KW-0732">Signal</keyword>
<dbReference type="RefSeq" id="WP_344768074.1">
    <property type="nucleotide sequence ID" value="NZ_BAABAK010000015.1"/>
</dbReference>
<accession>A0ABP7Q2X0</accession>
<dbReference type="InterPro" id="IPR012944">
    <property type="entry name" value="SusD_RagB_dom"/>
</dbReference>
<evidence type="ECO:0000313" key="9">
    <source>
        <dbReference type="Proteomes" id="UP001501081"/>
    </source>
</evidence>
<comment type="caution">
    <text evidence="8">The sequence shown here is derived from an EMBL/GenBank/DDBJ whole genome shotgun (WGS) entry which is preliminary data.</text>
</comment>
<evidence type="ECO:0000256" key="2">
    <source>
        <dbReference type="ARBA" id="ARBA00006275"/>
    </source>
</evidence>
<proteinExistence type="inferred from homology"/>
<dbReference type="Pfam" id="PF07980">
    <property type="entry name" value="SusD_RagB"/>
    <property type="match status" value="1"/>
</dbReference>
<dbReference type="InterPro" id="IPR011990">
    <property type="entry name" value="TPR-like_helical_dom_sf"/>
</dbReference>
<evidence type="ECO:0000259" key="7">
    <source>
        <dbReference type="Pfam" id="PF14322"/>
    </source>
</evidence>
<feature type="domain" description="RagB/SusD" evidence="6">
    <location>
        <begin position="397"/>
        <end position="597"/>
    </location>
</feature>
<organism evidence="8 9">
    <name type="scientific">Pedobacter ginsengiterrae</name>
    <dbReference type="NCBI Taxonomy" id="871696"/>
    <lineage>
        <taxon>Bacteria</taxon>
        <taxon>Pseudomonadati</taxon>
        <taxon>Bacteroidota</taxon>
        <taxon>Sphingobacteriia</taxon>
        <taxon>Sphingobacteriales</taxon>
        <taxon>Sphingobacteriaceae</taxon>
        <taxon>Pedobacter</taxon>
    </lineage>
</organism>
<evidence type="ECO:0000313" key="8">
    <source>
        <dbReference type="EMBL" id="GAA3974214.1"/>
    </source>
</evidence>
<evidence type="ECO:0000256" key="1">
    <source>
        <dbReference type="ARBA" id="ARBA00004442"/>
    </source>
</evidence>
<sequence length="597" mass="65921">MKTNLKLIIGGIFITASIFTISSCKKFLEVEPISSFGNDYVFSNVTNAQKALLGVYSSLGGDQGYGIRLSMYYPYDNDEMMGQGGTPYPDNERRDIAHFNVQPANTQLAGPFNQLYVGIERANICIDNIPKMDAYTNGSTADQKELKRLYGEALALRAQFYFEVIRNWGDVPAQFTSSINVSDPYNSRTDRDTIYNHIIRDLAVAAPLVPWRTESSVTSDRLSQGAIRALRARYALFRGGYSLRQDKTMKRNADYKTFYQIAKDECAIIMARADHKLNPSFQSVFKDGVNAHKFEANGEVLWEVGMTGGSSGVGDSKLGYYNGPRQFTVATPGTTAVGNAALTILPTYFYAFDANDKRRDVTCAPYDNNLDLTLRPRSMVTMLDGKFRRDWQSPSVLTSAAQYFGVNWPVIRFSDVLLMFAEADNELSSGPTAAAKSAFEQVRTRGFGGTASLIGTTPSDYTGFFNALVKERQFEFGGEGIRKYDLIRWNMLASKIAETKANLALMAAKAAPYATLPATMYYTPNQTTVVWLNSFYTASPAAPTGSASVAWVNAATINSTLLAYYAVAFTPNKSELLPLPQTVIDANPKLGGQWYGY</sequence>
<comment type="subcellular location">
    <subcellularLocation>
        <location evidence="1">Cell outer membrane</location>
    </subcellularLocation>
</comment>
<evidence type="ECO:0000256" key="4">
    <source>
        <dbReference type="ARBA" id="ARBA00023136"/>
    </source>
</evidence>
<dbReference type="SUPFAM" id="SSF48452">
    <property type="entry name" value="TPR-like"/>
    <property type="match status" value="1"/>
</dbReference>
<feature type="domain" description="SusD-like N-terminal" evidence="7">
    <location>
        <begin position="102"/>
        <end position="234"/>
    </location>
</feature>
<keyword evidence="9" id="KW-1185">Reference proteome</keyword>
<comment type="similarity">
    <text evidence="2">Belongs to the SusD family.</text>
</comment>
<name>A0ABP7Q2X0_9SPHI</name>
<evidence type="ECO:0000256" key="5">
    <source>
        <dbReference type="ARBA" id="ARBA00023237"/>
    </source>
</evidence>
<evidence type="ECO:0000256" key="3">
    <source>
        <dbReference type="ARBA" id="ARBA00022729"/>
    </source>
</evidence>
<dbReference type="Gene3D" id="1.25.40.390">
    <property type="match status" value="1"/>
</dbReference>
<gene>
    <name evidence="8" type="ORF">GCM10022246_28200</name>
</gene>
<dbReference type="EMBL" id="BAABAK010000015">
    <property type="protein sequence ID" value="GAA3974214.1"/>
    <property type="molecule type" value="Genomic_DNA"/>
</dbReference>
<evidence type="ECO:0000259" key="6">
    <source>
        <dbReference type="Pfam" id="PF07980"/>
    </source>
</evidence>
<protein>
    <submittedName>
        <fullName evidence="8">RagB/SusD family nutrient uptake outer membrane protein</fullName>
    </submittedName>
</protein>
<dbReference type="InterPro" id="IPR033985">
    <property type="entry name" value="SusD-like_N"/>
</dbReference>
<dbReference type="Pfam" id="PF14322">
    <property type="entry name" value="SusD-like_3"/>
    <property type="match status" value="1"/>
</dbReference>
<reference evidence="9" key="1">
    <citation type="journal article" date="2019" name="Int. J. Syst. Evol. Microbiol.">
        <title>The Global Catalogue of Microorganisms (GCM) 10K type strain sequencing project: providing services to taxonomists for standard genome sequencing and annotation.</title>
        <authorList>
            <consortium name="The Broad Institute Genomics Platform"/>
            <consortium name="The Broad Institute Genome Sequencing Center for Infectious Disease"/>
            <person name="Wu L."/>
            <person name="Ma J."/>
        </authorList>
    </citation>
    <scope>NUCLEOTIDE SEQUENCE [LARGE SCALE GENOMIC DNA]</scope>
    <source>
        <strain evidence="9">JCM 17338</strain>
    </source>
</reference>
<dbReference type="Proteomes" id="UP001501081">
    <property type="component" value="Unassembled WGS sequence"/>
</dbReference>